<accession>A0A6B2RA91</accession>
<dbReference type="RefSeq" id="WP_163656016.1">
    <property type="nucleotide sequence ID" value="NZ_JAAGRN010000010.1"/>
</dbReference>
<dbReference type="EMBL" id="JAAGRN010000010">
    <property type="protein sequence ID" value="NDY84195.1"/>
    <property type="molecule type" value="Genomic_DNA"/>
</dbReference>
<keyword evidence="2" id="KW-0238">DNA-binding</keyword>
<evidence type="ECO:0000256" key="2">
    <source>
        <dbReference type="ARBA" id="ARBA00023125"/>
    </source>
</evidence>
<dbReference type="GO" id="GO:0003677">
    <property type="term" value="F:DNA binding"/>
    <property type="evidence" value="ECO:0007669"/>
    <property type="project" value="UniProtKB-KW"/>
</dbReference>
<dbReference type="InterPro" id="IPR036388">
    <property type="entry name" value="WH-like_DNA-bd_sf"/>
</dbReference>
<evidence type="ECO:0000256" key="1">
    <source>
        <dbReference type="ARBA" id="ARBA00023015"/>
    </source>
</evidence>
<comment type="caution">
    <text evidence="5">The sequence shown here is derived from an EMBL/GenBank/DDBJ whole genome shotgun (WGS) entry which is preliminary data.</text>
</comment>
<dbReference type="PANTHER" id="PTHR44688:SF16">
    <property type="entry name" value="DNA-BINDING TRANSCRIPTIONAL ACTIVATOR DEVR_DOSR"/>
    <property type="match status" value="1"/>
</dbReference>
<keyword evidence="1" id="KW-0805">Transcription regulation</keyword>
<dbReference type="PANTHER" id="PTHR44688">
    <property type="entry name" value="DNA-BINDING TRANSCRIPTIONAL ACTIVATOR DEVR_DOSR"/>
    <property type="match status" value="1"/>
</dbReference>
<reference evidence="5" key="1">
    <citation type="submission" date="2020-02" db="EMBL/GenBank/DDBJ databases">
        <authorList>
            <person name="Chen W.-M."/>
        </authorList>
    </citation>
    <scope>NUCLEOTIDE SEQUENCE</scope>
    <source>
        <strain evidence="5">NBD-18</strain>
    </source>
</reference>
<dbReference type="InterPro" id="IPR000792">
    <property type="entry name" value="Tscrpt_reg_LuxR_C"/>
</dbReference>
<dbReference type="PRINTS" id="PR00038">
    <property type="entry name" value="HTHLUXR"/>
</dbReference>
<name>A0A6B2RA91_9BURK</name>
<evidence type="ECO:0000256" key="3">
    <source>
        <dbReference type="ARBA" id="ARBA00023163"/>
    </source>
</evidence>
<evidence type="ECO:0000313" key="5">
    <source>
        <dbReference type="EMBL" id="NDY84195.1"/>
    </source>
</evidence>
<proteinExistence type="predicted"/>
<dbReference type="Gene3D" id="1.10.10.10">
    <property type="entry name" value="Winged helix-like DNA-binding domain superfamily/Winged helix DNA-binding domain"/>
    <property type="match status" value="1"/>
</dbReference>
<keyword evidence="3" id="KW-0804">Transcription</keyword>
<dbReference type="SMART" id="SM00421">
    <property type="entry name" value="HTH_LUXR"/>
    <property type="match status" value="1"/>
</dbReference>
<dbReference type="PROSITE" id="PS00622">
    <property type="entry name" value="HTH_LUXR_1"/>
    <property type="match status" value="1"/>
</dbReference>
<dbReference type="SUPFAM" id="SSF46894">
    <property type="entry name" value="C-terminal effector domain of the bipartite response regulators"/>
    <property type="match status" value="1"/>
</dbReference>
<dbReference type="InterPro" id="IPR016032">
    <property type="entry name" value="Sig_transdc_resp-reg_C-effctor"/>
</dbReference>
<dbReference type="Pfam" id="PF00196">
    <property type="entry name" value="GerE"/>
    <property type="match status" value="1"/>
</dbReference>
<dbReference type="CDD" id="cd06170">
    <property type="entry name" value="LuxR_C_like"/>
    <property type="match status" value="1"/>
</dbReference>
<dbReference type="AlphaFoldDB" id="A0A6B2RA91"/>
<organism evidence="5">
    <name type="scientific">Sheuella amnicola</name>
    <dbReference type="NCBI Taxonomy" id="2707330"/>
    <lineage>
        <taxon>Bacteria</taxon>
        <taxon>Pseudomonadati</taxon>
        <taxon>Pseudomonadota</taxon>
        <taxon>Betaproteobacteria</taxon>
        <taxon>Burkholderiales</taxon>
        <taxon>Alcaligenaceae</taxon>
        <taxon>Sheuella</taxon>
    </lineage>
</organism>
<dbReference type="PROSITE" id="PS50043">
    <property type="entry name" value="HTH_LUXR_2"/>
    <property type="match status" value="1"/>
</dbReference>
<feature type="domain" description="HTH luxR-type" evidence="4">
    <location>
        <begin position="1"/>
        <end position="64"/>
    </location>
</feature>
<dbReference type="GO" id="GO:0006355">
    <property type="term" value="P:regulation of DNA-templated transcription"/>
    <property type="evidence" value="ECO:0007669"/>
    <property type="project" value="InterPro"/>
</dbReference>
<evidence type="ECO:0000259" key="4">
    <source>
        <dbReference type="PROSITE" id="PS50043"/>
    </source>
</evidence>
<gene>
    <name evidence="5" type="ORF">G3I67_13255</name>
</gene>
<sequence>MITTPLTGRELECLEWVSHGKTSWEIGTILDLSERTVNFHLRNACQKLGVYGRQHAVAKALKSGMLPYSVSVTSMSVIA</sequence>
<protein>
    <submittedName>
        <fullName evidence="5">Helix-turn-helix transcriptional regulator</fullName>
    </submittedName>
</protein>